<feature type="repeat" description="PPR" evidence="3">
    <location>
        <begin position="52"/>
        <end position="86"/>
    </location>
</feature>
<dbReference type="EMBL" id="LWDX02001010">
    <property type="protein sequence ID" value="OEL38647.1"/>
    <property type="molecule type" value="Genomic_DNA"/>
</dbReference>
<feature type="repeat" description="PPR" evidence="3">
    <location>
        <begin position="235"/>
        <end position="269"/>
    </location>
</feature>
<sequence>MMEAVKKLHVHLIVSGLHICQYAMSKVIRSYALQQSDMVFANEVFEQIESPTTFLYNTILRGLAQSDAPKDAIIFYKKAKKKGMEPDNLTFPYVFKACAKTYAHKEGKQKHNHVTKLGFLLDIFVINSQIHLYAACGDLVCAISVFDERLVKDVVSWNSLVSGYWIQPAQLIKVDFTRLGDSSMAVCMVRQMQRAKVKPDAVVIASVLSACAQFGALDLGKWIHDYVGRNDIKTDIIIENSLIDMYTKCGSTQEALEVFREMKEDTLSLKLIILGLANNGFEDDALYIFHSMLAACLRPNDVTFLGLMIACANRQLVQEGLNHFESMK</sequence>
<dbReference type="PROSITE" id="PS51375">
    <property type="entry name" value="PPR"/>
    <property type="match status" value="2"/>
</dbReference>
<dbReference type="InterPro" id="IPR002885">
    <property type="entry name" value="PPR_rpt"/>
</dbReference>
<dbReference type="PANTHER" id="PTHR47926:SF391">
    <property type="entry name" value="TETRATRICOPEPTIDE-LIKE HELICAL DOMAIN SUPERFAMILY"/>
    <property type="match status" value="1"/>
</dbReference>
<keyword evidence="2" id="KW-0809">Transit peptide</keyword>
<name>A0A1E5WMP6_9POAL</name>
<evidence type="ECO:0000313" key="5">
    <source>
        <dbReference type="Proteomes" id="UP000095767"/>
    </source>
</evidence>
<evidence type="ECO:0000313" key="4">
    <source>
        <dbReference type="EMBL" id="OEL38647.1"/>
    </source>
</evidence>
<dbReference type="InterPro" id="IPR011990">
    <property type="entry name" value="TPR-like_helical_dom_sf"/>
</dbReference>
<comment type="caution">
    <text evidence="4">The sequence shown here is derived from an EMBL/GenBank/DDBJ whole genome shotgun (WGS) entry which is preliminary data.</text>
</comment>
<dbReference type="Gene3D" id="1.25.40.10">
    <property type="entry name" value="Tetratricopeptide repeat domain"/>
    <property type="match status" value="3"/>
</dbReference>
<dbReference type="InterPro" id="IPR046960">
    <property type="entry name" value="PPR_At4g14850-like_plant"/>
</dbReference>
<dbReference type="Proteomes" id="UP000095767">
    <property type="component" value="Unassembled WGS sequence"/>
</dbReference>
<reference evidence="4 5" key="1">
    <citation type="submission" date="2016-09" db="EMBL/GenBank/DDBJ databases">
        <title>The draft genome of Dichanthelium oligosanthes: A C3 panicoid grass species.</title>
        <authorList>
            <person name="Studer A.J."/>
            <person name="Schnable J.C."/>
            <person name="Brutnell T.P."/>
        </authorList>
    </citation>
    <scope>NUCLEOTIDE SEQUENCE [LARGE SCALE GENOMIC DNA]</scope>
    <source>
        <strain evidence="5">cv. Kellogg 1175</strain>
        <tissue evidence="4">Leaf</tissue>
    </source>
</reference>
<keyword evidence="5" id="KW-1185">Reference proteome</keyword>
<dbReference type="FunFam" id="1.25.40.10:FF:000031">
    <property type="entry name" value="Pentatricopeptide repeat-containing protein mitochondrial"/>
    <property type="match status" value="1"/>
</dbReference>
<dbReference type="OrthoDB" id="185373at2759"/>
<dbReference type="PANTHER" id="PTHR47926">
    <property type="entry name" value="PENTATRICOPEPTIDE REPEAT-CONTAINING PROTEIN"/>
    <property type="match status" value="1"/>
</dbReference>
<dbReference type="Pfam" id="PF01535">
    <property type="entry name" value="PPR"/>
    <property type="match status" value="1"/>
</dbReference>
<gene>
    <name evidence="4" type="ORF">BAE44_0000333</name>
</gene>
<protein>
    <submittedName>
        <fullName evidence="4">Pentatricopeptide repeat-containing protein</fullName>
    </submittedName>
</protein>
<evidence type="ECO:0000256" key="1">
    <source>
        <dbReference type="ARBA" id="ARBA00022737"/>
    </source>
</evidence>
<dbReference type="AlphaFoldDB" id="A0A1E5WMP6"/>
<proteinExistence type="predicted"/>
<dbReference type="GO" id="GO:0009451">
    <property type="term" value="P:RNA modification"/>
    <property type="evidence" value="ECO:0007669"/>
    <property type="project" value="InterPro"/>
</dbReference>
<dbReference type="Pfam" id="PF13041">
    <property type="entry name" value="PPR_2"/>
    <property type="match status" value="1"/>
</dbReference>
<keyword evidence="1" id="KW-0677">Repeat</keyword>
<dbReference type="GO" id="GO:0003723">
    <property type="term" value="F:RNA binding"/>
    <property type="evidence" value="ECO:0007669"/>
    <property type="project" value="InterPro"/>
</dbReference>
<evidence type="ECO:0000256" key="3">
    <source>
        <dbReference type="PROSITE-ProRule" id="PRU00708"/>
    </source>
</evidence>
<dbReference type="FunFam" id="1.25.40.10:FF:000344">
    <property type="entry name" value="Pentatricopeptide repeat-containing protein"/>
    <property type="match status" value="1"/>
</dbReference>
<dbReference type="STRING" id="888268.A0A1E5WMP6"/>
<dbReference type="NCBIfam" id="TIGR00756">
    <property type="entry name" value="PPR"/>
    <property type="match status" value="1"/>
</dbReference>
<organism evidence="4 5">
    <name type="scientific">Dichanthelium oligosanthes</name>
    <dbReference type="NCBI Taxonomy" id="888268"/>
    <lineage>
        <taxon>Eukaryota</taxon>
        <taxon>Viridiplantae</taxon>
        <taxon>Streptophyta</taxon>
        <taxon>Embryophyta</taxon>
        <taxon>Tracheophyta</taxon>
        <taxon>Spermatophyta</taxon>
        <taxon>Magnoliopsida</taxon>
        <taxon>Liliopsida</taxon>
        <taxon>Poales</taxon>
        <taxon>Poaceae</taxon>
        <taxon>PACMAD clade</taxon>
        <taxon>Panicoideae</taxon>
        <taxon>Panicodae</taxon>
        <taxon>Paniceae</taxon>
        <taxon>Dichantheliinae</taxon>
        <taxon>Dichanthelium</taxon>
    </lineage>
</organism>
<evidence type="ECO:0000256" key="2">
    <source>
        <dbReference type="ARBA" id="ARBA00022946"/>
    </source>
</evidence>
<accession>A0A1E5WMP6</accession>